<keyword evidence="6" id="KW-1185">Reference proteome</keyword>
<feature type="domain" description="HTH arsR-type" evidence="4">
    <location>
        <begin position="11"/>
        <end position="102"/>
    </location>
</feature>
<dbReference type="SUPFAM" id="SSF46785">
    <property type="entry name" value="Winged helix' DNA-binding domain"/>
    <property type="match status" value="1"/>
</dbReference>
<protein>
    <submittedName>
        <fullName evidence="5">ArsR/SmtB family transcription factor</fullName>
    </submittedName>
</protein>
<dbReference type="RefSeq" id="WP_377850298.1">
    <property type="nucleotide sequence ID" value="NZ_JBHLZU010000003.1"/>
</dbReference>
<name>A0ABV5ZU27_9PSEU</name>
<dbReference type="CDD" id="cd00090">
    <property type="entry name" value="HTH_ARSR"/>
    <property type="match status" value="1"/>
</dbReference>
<dbReference type="InterPro" id="IPR051081">
    <property type="entry name" value="HTH_MetalResp_TranReg"/>
</dbReference>
<dbReference type="Gene3D" id="1.10.10.10">
    <property type="entry name" value="Winged helix-like DNA-binding domain superfamily/Winged helix DNA-binding domain"/>
    <property type="match status" value="1"/>
</dbReference>
<comment type="caution">
    <text evidence="5">The sequence shown here is derived from an EMBL/GenBank/DDBJ whole genome shotgun (WGS) entry which is preliminary data.</text>
</comment>
<sequence length="192" mass="22068">MTEPREITDPEALRALAHPLRQRILRRLADSGPATSTTLAKALGENTGATSYHLRQLAEHGFIEEAPELAKGRERWWRSPPKDLRFPERSRQTPEMRSLLDEMHNQQFAADLELFAKFQAERDQLGEWADAVPFSRGSIRVNGDQLLEFFEEYMKLLKRFQPSEEDAAPGARRVLTRFIAFPAPTPREDPED</sequence>
<reference evidence="5 6" key="1">
    <citation type="submission" date="2024-09" db="EMBL/GenBank/DDBJ databases">
        <authorList>
            <person name="Sun Q."/>
            <person name="Mori K."/>
        </authorList>
    </citation>
    <scope>NUCLEOTIDE SEQUENCE [LARGE SCALE GENOMIC DNA]</scope>
    <source>
        <strain evidence="5 6">TBRC 7907</strain>
    </source>
</reference>
<evidence type="ECO:0000256" key="1">
    <source>
        <dbReference type="ARBA" id="ARBA00023015"/>
    </source>
</evidence>
<proteinExistence type="predicted"/>
<dbReference type="InterPro" id="IPR036388">
    <property type="entry name" value="WH-like_DNA-bd_sf"/>
</dbReference>
<keyword evidence="3" id="KW-0804">Transcription</keyword>
<accession>A0ABV5ZU27</accession>
<dbReference type="SMART" id="SM00418">
    <property type="entry name" value="HTH_ARSR"/>
    <property type="match status" value="1"/>
</dbReference>
<evidence type="ECO:0000256" key="2">
    <source>
        <dbReference type="ARBA" id="ARBA00023125"/>
    </source>
</evidence>
<evidence type="ECO:0000259" key="4">
    <source>
        <dbReference type="SMART" id="SM00418"/>
    </source>
</evidence>
<dbReference type="PANTHER" id="PTHR33154:SF15">
    <property type="entry name" value="REGULATORY PROTEIN ARSR"/>
    <property type="match status" value="1"/>
</dbReference>
<organism evidence="5 6">
    <name type="scientific">Allokutzneria oryzae</name>
    <dbReference type="NCBI Taxonomy" id="1378989"/>
    <lineage>
        <taxon>Bacteria</taxon>
        <taxon>Bacillati</taxon>
        <taxon>Actinomycetota</taxon>
        <taxon>Actinomycetes</taxon>
        <taxon>Pseudonocardiales</taxon>
        <taxon>Pseudonocardiaceae</taxon>
        <taxon>Allokutzneria</taxon>
    </lineage>
</organism>
<evidence type="ECO:0000313" key="5">
    <source>
        <dbReference type="EMBL" id="MFB9903164.1"/>
    </source>
</evidence>
<gene>
    <name evidence="5" type="ORF">ACFFQA_04360</name>
</gene>
<evidence type="ECO:0000313" key="6">
    <source>
        <dbReference type="Proteomes" id="UP001589693"/>
    </source>
</evidence>
<dbReference type="InterPro" id="IPR001845">
    <property type="entry name" value="HTH_ArsR_DNA-bd_dom"/>
</dbReference>
<dbReference type="PANTHER" id="PTHR33154">
    <property type="entry name" value="TRANSCRIPTIONAL REGULATOR, ARSR FAMILY"/>
    <property type="match status" value="1"/>
</dbReference>
<keyword evidence="2" id="KW-0238">DNA-binding</keyword>
<keyword evidence="1" id="KW-0805">Transcription regulation</keyword>
<dbReference type="Pfam" id="PF12840">
    <property type="entry name" value="HTH_20"/>
    <property type="match status" value="1"/>
</dbReference>
<evidence type="ECO:0000256" key="3">
    <source>
        <dbReference type="ARBA" id="ARBA00023163"/>
    </source>
</evidence>
<dbReference type="Proteomes" id="UP001589693">
    <property type="component" value="Unassembled WGS sequence"/>
</dbReference>
<dbReference type="InterPro" id="IPR011991">
    <property type="entry name" value="ArsR-like_HTH"/>
</dbReference>
<dbReference type="EMBL" id="JBHLZU010000003">
    <property type="protein sequence ID" value="MFB9903164.1"/>
    <property type="molecule type" value="Genomic_DNA"/>
</dbReference>
<dbReference type="InterPro" id="IPR036390">
    <property type="entry name" value="WH_DNA-bd_sf"/>
</dbReference>